<name>A0A0C5C378_HEYCO</name>
<gene>
    <name evidence="2" type="ORF">HMPREF3213_01171</name>
    <name evidence="1" type="ORF">SB48_HM08orf00416</name>
</gene>
<dbReference type="PATRIC" id="fig|1398.18.peg.277"/>
<accession>A0A0C5C378</accession>
<dbReference type="EMBL" id="LRPN01000034">
    <property type="protein sequence ID" value="KWZ83835.1"/>
    <property type="molecule type" value="Genomic_DNA"/>
</dbReference>
<dbReference type="AlphaFoldDB" id="A0A0C5C378"/>
<sequence>MNKQPYTGCLFFSGWAWANQTRKKHFVNGNIAEKFVPDKGVMIR</sequence>
<reference evidence="2" key="3">
    <citation type="submission" date="2016-01" db="EMBL/GenBank/DDBJ databases">
        <authorList>
            <person name="Oliw E.H."/>
        </authorList>
    </citation>
    <scope>NUCLEOTIDE SEQUENCE [LARGE SCALE GENOMIC DNA]</scope>
    <source>
        <strain evidence="2">GED7749B</strain>
    </source>
</reference>
<evidence type="ECO:0000313" key="2">
    <source>
        <dbReference type="EMBL" id="KWZ83835.1"/>
    </source>
</evidence>
<organism evidence="2 4">
    <name type="scientific">Heyndrickxia coagulans</name>
    <name type="common">Weizmannia coagulans</name>
    <dbReference type="NCBI Taxonomy" id="1398"/>
    <lineage>
        <taxon>Bacteria</taxon>
        <taxon>Bacillati</taxon>
        <taxon>Bacillota</taxon>
        <taxon>Bacilli</taxon>
        <taxon>Bacillales</taxon>
        <taxon>Bacillaceae</taxon>
        <taxon>Heyndrickxia</taxon>
    </lineage>
</organism>
<proteinExistence type="predicted"/>
<evidence type="ECO:0000313" key="4">
    <source>
        <dbReference type="Proteomes" id="UP000070376"/>
    </source>
</evidence>
<protein>
    <submittedName>
        <fullName evidence="2">Uncharacterized protein</fullName>
    </submittedName>
</protein>
<reference evidence="4" key="4">
    <citation type="submission" date="2016-01" db="EMBL/GenBank/DDBJ databases">
        <authorList>
            <person name="Mitreva M."/>
            <person name="Pepin K.H."/>
            <person name="Mihindukulasuriya K.A."/>
            <person name="Fulton R."/>
            <person name="Fronick C."/>
            <person name="O'Laughlin M."/>
            <person name="Miner T."/>
            <person name="Herter B."/>
            <person name="Rosa B.A."/>
            <person name="Cordes M."/>
            <person name="Tomlinson C."/>
            <person name="Wollam A."/>
            <person name="Palsikar V.B."/>
            <person name="Mardis E.R."/>
            <person name="Wilson R.K."/>
        </authorList>
    </citation>
    <scope>NUCLEOTIDE SEQUENCE [LARGE SCALE GENOMIC DNA]</scope>
    <source>
        <strain evidence="4">GED7749B</strain>
    </source>
</reference>
<evidence type="ECO:0000313" key="3">
    <source>
        <dbReference type="Proteomes" id="UP000032024"/>
    </source>
</evidence>
<dbReference type="Proteomes" id="UP000070376">
    <property type="component" value="Unassembled WGS sequence"/>
</dbReference>
<dbReference type="EMBL" id="CP010525">
    <property type="protein sequence ID" value="AJO21069.1"/>
    <property type="molecule type" value="Genomic_DNA"/>
</dbReference>
<reference evidence="1" key="1">
    <citation type="submission" date="2015-01" db="EMBL/GenBank/DDBJ databases">
        <title>Comparative genome analysis of Bacillus coagulans HM-08, Clostridium butyricum HM-68, Bacillus subtilis HM-66 and Bacillus licheniformis BL-09.</title>
        <authorList>
            <person name="Zhang H."/>
        </authorList>
    </citation>
    <scope>NUCLEOTIDE SEQUENCE [LARGE SCALE GENOMIC DNA]</scope>
    <source>
        <strain evidence="1">HM-08</strain>
    </source>
</reference>
<dbReference type="Proteomes" id="UP000032024">
    <property type="component" value="Chromosome"/>
</dbReference>
<evidence type="ECO:0000313" key="1">
    <source>
        <dbReference type="EMBL" id="AJO21069.1"/>
    </source>
</evidence>
<reference evidence="3" key="2">
    <citation type="submission" date="2015-01" db="EMBL/GenBank/DDBJ databases">
        <title>Comparative genome analysis of Bacillus coagulans HM-08, Clostridium butyricum HM-68, Bacillus subtilis HM-66 and Bacillus paralicheniformis BL-09.</title>
        <authorList>
            <person name="Zhang H."/>
        </authorList>
    </citation>
    <scope>NUCLEOTIDE SEQUENCE [LARGE SCALE GENOMIC DNA]</scope>
    <source>
        <strain evidence="3">HM-08</strain>
    </source>
</reference>
<keyword evidence="3" id="KW-1185">Reference proteome</keyword>